<evidence type="ECO:0000256" key="9">
    <source>
        <dbReference type="ARBA" id="ARBA00023157"/>
    </source>
</evidence>
<dbReference type="GO" id="GO:0005737">
    <property type="term" value="C:cytoplasm"/>
    <property type="evidence" value="ECO:0007669"/>
    <property type="project" value="UniProtKB-SubCell"/>
</dbReference>
<dbReference type="PROSITE" id="PS51674">
    <property type="entry name" value="4FE4S_WBL"/>
    <property type="match status" value="1"/>
</dbReference>
<dbReference type="InterPro" id="IPR003482">
    <property type="entry name" value="Whib"/>
</dbReference>
<evidence type="ECO:0000313" key="14">
    <source>
        <dbReference type="Proteomes" id="UP000192591"/>
    </source>
</evidence>
<comment type="caution">
    <text evidence="13">The sequence shown here is derived from an EMBL/GenBank/DDBJ whole genome shotgun (WGS) entry which is preliminary data.</text>
</comment>
<keyword evidence="5 11" id="KW-0408">Iron</keyword>
<protein>
    <recommendedName>
        <fullName evidence="11">Transcriptional regulator WhiB</fullName>
    </recommendedName>
</protein>
<dbReference type="GO" id="GO:0045892">
    <property type="term" value="P:negative regulation of DNA-templated transcription"/>
    <property type="evidence" value="ECO:0007669"/>
    <property type="project" value="TreeGrafter"/>
</dbReference>
<feature type="binding site" evidence="11">
    <location>
        <position position="49"/>
    </location>
    <ligand>
        <name>[4Fe-4S] cluster</name>
        <dbReference type="ChEBI" id="CHEBI:49883"/>
    </ligand>
</feature>
<keyword evidence="11" id="KW-0963">Cytoplasm</keyword>
<dbReference type="Proteomes" id="UP000192591">
    <property type="component" value="Unassembled WGS sequence"/>
</dbReference>
<name>A0A1V8ZYA7_SACPI</name>
<sequence length="91" mass="10272">MRNFDWRSSAACRDEDPELFFPVSDMGPGAQQAARAKAVCARCPVRQECLRYAVDNGLDHGIFGGLTERERREFVRGPRRGTADRREDEAA</sequence>
<keyword evidence="6 11" id="KW-0411">Iron-sulfur</keyword>
<evidence type="ECO:0000256" key="8">
    <source>
        <dbReference type="ARBA" id="ARBA00023125"/>
    </source>
</evidence>
<evidence type="ECO:0000256" key="2">
    <source>
        <dbReference type="ARBA" id="ARBA00006597"/>
    </source>
</evidence>
<dbReference type="GO" id="GO:0047134">
    <property type="term" value="F:protein-disulfide reductase [NAD(P)H] activity"/>
    <property type="evidence" value="ECO:0007669"/>
    <property type="project" value="TreeGrafter"/>
</dbReference>
<keyword evidence="4 11" id="KW-0479">Metal-binding</keyword>
<dbReference type="InterPro" id="IPR034768">
    <property type="entry name" value="4FE4S_WBL"/>
</dbReference>
<evidence type="ECO:0000256" key="1">
    <source>
        <dbReference type="ARBA" id="ARBA00004496"/>
    </source>
</evidence>
<dbReference type="PANTHER" id="PTHR38839">
    <property type="entry name" value="TRANSCRIPTIONAL REGULATOR WHID-RELATED"/>
    <property type="match status" value="1"/>
</dbReference>
<evidence type="ECO:0000256" key="11">
    <source>
        <dbReference type="HAMAP-Rule" id="MF_01479"/>
    </source>
</evidence>
<evidence type="ECO:0000256" key="7">
    <source>
        <dbReference type="ARBA" id="ARBA00023015"/>
    </source>
</evidence>
<accession>A0A1V8ZYA7</accession>
<dbReference type="RefSeq" id="WP_024876773.1">
    <property type="nucleotide sequence ID" value="NZ_AZUM01000005.1"/>
</dbReference>
<feature type="domain" description="4Fe-4S Wbl-type" evidence="12">
    <location>
        <begin position="11"/>
        <end position="73"/>
    </location>
</feature>
<dbReference type="EMBL" id="MWIH01000008">
    <property type="protein sequence ID" value="OQO89862.1"/>
    <property type="molecule type" value="Genomic_DNA"/>
</dbReference>
<gene>
    <name evidence="11" type="primary">whiB</name>
    <name evidence="13" type="ORF">B1813_18620</name>
</gene>
<dbReference type="STRING" id="1962155.B1813_18620"/>
<comment type="cofactor">
    <cofactor evidence="11">
        <name>[4Fe-4S] cluster</name>
        <dbReference type="ChEBI" id="CHEBI:49883"/>
    </cofactor>
    <text evidence="11">Binds 1 [4Fe-4S] cluster per subunit. Following nitrosylation of the [4Fe-4S] cluster binds 1 [4Fe-8(NO)] cluster per subunit.</text>
</comment>
<dbReference type="GO" id="GO:0035731">
    <property type="term" value="F:dinitrosyl-iron complex binding"/>
    <property type="evidence" value="ECO:0007669"/>
    <property type="project" value="UniProtKB-UniRule"/>
</dbReference>
<comment type="PTM">
    <text evidence="11">Upon Fe-S cluster removal intramolecular disulfide bonds are formed.</text>
</comment>
<evidence type="ECO:0000256" key="5">
    <source>
        <dbReference type="ARBA" id="ARBA00023004"/>
    </source>
</evidence>
<keyword evidence="8 11" id="KW-0238">DNA-binding</keyword>
<comment type="subcellular location">
    <subcellularLocation>
        <location evidence="1 11">Cytoplasm</location>
    </subcellularLocation>
</comment>
<keyword evidence="7 11" id="KW-0805">Transcription regulation</keyword>
<evidence type="ECO:0000256" key="4">
    <source>
        <dbReference type="ARBA" id="ARBA00022723"/>
    </source>
</evidence>
<evidence type="ECO:0000313" key="13">
    <source>
        <dbReference type="EMBL" id="OQO89862.1"/>
    </source>
</evidence>
<comment type="function">
    <text evidence="11">Acts as a transcriptional regulator. Probably redox-responsive. The apo- but not holo-form probably binds DNA.</text>
</comment>
<comment type="similarity">
    <text evidence="2 11">Belongs to the WhiB family.</text>
</comment>
<comment type="PTM">
    <text evidence="11">The Fe-S cluster can be nitrosylated by nitric oxide (NO).</text>
</comment>
<keyword evidence="3 11" id="KW-0004">4Fe-4S</keyword>
<dbReference type="GO" id="GO:0046872">
    <property type="term" value="F:metal ion binding"/>
    <property type="evidence" value="ECO:0007669"/>
    <property type="project" value="UniProtKB-KW"/>
</dbReference>
<proteinExistence type="inferred from homology"/>
<keyword evidence="10 11" id="KW-0804">Transcription</keyword>
<organism evidence="13 14">
    <name type="scientific">Saccharomonospora piscinae</name>
    <dbReference type="NCBI Taxonomy" id="687388"/>
    <lineage>
        <taxon>Bacteria</taxon>
        <taxon>Bacillati</taxon>
        <taxon>Actinomycetota</taxon>
        <taxon>Actinomycetes</taxon>
        <taxon>Pseudonocardiales</taxon>
        <taxon>Pseudonocardiaceae</taxon>
        <taxon>Saccharomonospora</taxon>
    </lineage>
</organism>
<dbReference type="GO" id="GO:0003677">
    <property type="term" value="F:DNA binding"/>
    <property type="evidence" value="ECO:0007669"/>
    <property type="project" value="UniProtKB-UniRule"/>
</dbReference>
<feature type="binding site" evidence="11">
    <location>
        <position position="43"/>
    </location>
    <ligand>
        <name>[4Fe-4S] cluster</name>
        <dbReference type="ChEBI" id="CHEBI:49883"/>
    </ligand>
</feature>
<keyword evidence="9 11" id="KW-1015">Disulfide bond</keyword>
<dbReference type="GO" id="GO:0045454">
    <property type="term" value="P:cell redox homeostasis"/>
    <property type="evidence" value="ECO:0007669"/>
    <property type="project" value="TreeGrafter"/>
</dbReference>
<evidence type="ECO:0000256" key="6">
    <source>
        <dbReference type="ARBA" id="ARBA00023014"/>
    </source>
</evidence>
<feature type="binding site" evidence="11">
    <location>
        <position position="12"/>
    </location>
    <ligand>
        <name>[4Fe-4S] cluster</name>
        <dbReference type="ChEBI" id="CHEBI:49883"/>
    </ligand>
</feature>
<dbReference type="HAMAP" id="MF_01479">
    <property type="entry name" value="WhiB"/>
    <property type="match status" value="1"/>
</dbReference>
<evidence type="ECO:0000259" key="12">
    <source>
        <dbReference type="PROSITE" id="PS51674"/>
    </source>
</evidence>
<feature type="binding site" evidence="11">
    <location>
        <position position="40"/>
    </location>
    <ligand>
        <name>[4Fe-4S] cluster</name>
        <dbReference type="ChEBI" id="CHEBI:49883"/>
    </ligand>
</feature>
<keyword evidence="14" id="KW-1185">Reference proteome</keyword>
<dbReference type="Pfam" id="PF02467">
    <property type="entry name" value="Whib"/>
    <property type="match status" value="1"/>
</dbReference>
<reference evidence="13 14" key="1">
    <citation type="submission" date="2017-02" db="EMBL/GenBank/DDBJ databases">
        <title>Draft genome of Saccharomonospora sp. 154.</title>
        <authorList>
            <person name="Alonso-Carmona G.S."/>
            <person name="De La Haba R."/>
            <person name="Vera-Gargallo B."/>
            <person name="Sandoval-Trujillo A.H."/>
            <person name="Ramirez-Duran N."/>
            <person name="Ventosa A."/>
        </authorList>
    </citation>
    <scope>NUCLEOTIDE SEQUENCE [LARGE SCALE GENOMIC DNA]</scope>
    <source>
        <strain evidence="13 14">LRS4.154</strain>
    </source>
</reference>
<evidence type="ECO:0000256" key="3">
    <source>
        <dbReference type="ARBA" id="ARBA00022485"/>
    </source>
</evidence>
<evidence type="ECO:0000256" key="10">
    <source>
        <dbReference type="ARBA" id="ARBA00023163"/>
    </source>
</evidence>
<dbReference type="GO" id="GO:0051539">
    <property type="term" value="F:4 iron, 4 sulfur cluster binding"/>
    <property type="evidence" value="ECO:0007669"/>
    <property type="project" value="UniProtKB-UniRule"/>
</dbReference>
<dbReference type="AlphaFoldDB" id="A0A1V8ZYA7"/>